<dbReference type="Proteomes" id="UP000265040">
    <property type="component" value="Chromosome 21"/>
</dbReference>
<feature type="transmembrane region" description="Helical" evidence="7">
    <location>
        <begin position="783"/>
        <end position="804"/>
    </location>
</feature>
<feature type="region of interest" description="Disordered" evidence="6">
    <location>
        <begin position="604"/>
        <end position="683"/>
    </location>
</feature>
<feature type="transmembrane region" description="Helical" evidence="7">
    <location>
        <begin position="546"/>
        <end position="566"/>
    </location>
</feature>
<dbReference type="Pfam" id="PF02535">
    <property type="entry name" value="Zip"/>
    <property type="match status" value="1"/>
</dbReference>
<evidence type="ECO:0000256" key="4">
    <source>
        <dbReference type="ARBA" id="ARBA00022989"/>
    </source>
</evidence>
<organism evidence="9 10">
    <name type="scientific">Anabas testudineus</name>
    <name type="common">Climbing perch</name>
    <name type="synonym">Anthias testudineus</name>
    <dbReference type="NCBI Taxonomy" id="64144"/>
    <lineage>
        <taxon>Eukaryota</taxon>
        <taxon>Metazoa</taxon>
        <taxon>Chordata</taxon>
        <taxon>Craniata</taxon>
        <taxon>Vertebrata</taxon>
        <taxon>Euteleostomi</taxon>
        <taxon>Actinopterygii</taxon>
        <taxon>Neopterygii</taxon>
        <taxon>Teleostei</taxon>
        <taxon>Neoteleostei</taxon>
        <taxon>Acanthomorphata</taxon>
        <taxon>Anabantaria</taxon>
        <taxon>Anabantiformes</taxon>
        <taxon>Anabantoidei</taxon>
        <taxon>Anabantidae</taxon>
        <taxon>Anabas</taxon>
    </lineage>
</organism>
<evidence type="ECO:0000256" key="7">
    <source>
        <dbReference type="SAM" id="Phobius"/>
    </source>
</evidence>
<feature type="compositionally biased region" description="Basic residues" evidence="6">
    <location>
        <begin position="321"/>
        <end position="336"/>
    </location>
</feature>
<feature type="compositionally biased region" description="Polar residues" evidence="6">
    <location>
        <begin position="280"/>
        <end position="295"/>
    </location>
</feature>
<keyword evidence="8" id="KW-0732">Signal</keyword>
<feature type="compositionally biased region" description="Basic and acidic residues" evidence="6">
    <location>
        <begin position="265"/>
        <end position="279"/>
    </location>
</feature>
<dbReference type="GO" id="GO:0005886">
    <property type="term" value="C:plasma membrane"/>
    <property type="evidence" value="ECO:0007669"/>
    <property type="project" value="TreeGrafter"/>
</dbReference>
<feature type="region of interest" description="Disordered" evidence="6">
    <location>
        <begin position="139"/>
        <end position="384"/>
    </location>
</feature>
<feature type="compositionally biased region" description="Basic and acidic residues" evidence="6">
    <location>
        <begin position="346"/>
        <end position="359"/>
    </location>
</feature>
<evidence type="ECO:0000256" key="3">
    <source>
        <dbReference type="ARBA" id="ARBA00022692"/>
    </source>
</evidence>
<dbReference type="GO" id="GO:0030003">
    <property type="term" value="P:intracellular monoatomic cation homeostasis"/>
    <property type="evidence" value="ECO:0007669"/>
    <property type="project" value="TreeGrafter"/>
</dbReference>
<keyword evidence="10" id="KW-1185">Reference proteome</keyword>
<dbReference type="GeneID" id="113172890"/>
<dbReference type="STRING" id="64144.ENSATEP00000015019"/>
<gene>
    <name evidence="9" type="primary">SLC39A10</name>
</gene>
<feature type="compositionally biased region" description="Polar residues" evidence="6">
    <location>
        <begin position="170"/>
        <end position="182"/>
    </location>
</feature>
<dbReference type="InterPro" id="IPR003689">
    <property type="entry name" value="ZIP"/>
</dbReference>
<dbReference type="Ensembl" id="ENSATET00000015255.3">
    <property type="protein sequence ID" value="ENSATEP00000015019.1"/>
    <property type="gene ID" value="ENSATEG00000010463.3"/>
</dbReference>
<feature type="compositionally biased region" description="Basic and acidic residues" evidence="6">
    <location>
        <begin position="190"/>
        <end position="252"/>
    </location>
</feature>
<accession>A0A3Q1I5Z6</accession>
<evidence type="ECO:0000256" key="5">
    <source>
        <dbReference type="ARBA" id="ARBA00023136"/>
    </source>
</evidence>
<evidence type="ECO:0000313" key="10">
    <source>
        <dbReference type="Proteomes" id="UP000265040"/>
    </source>
</evidence>
<dbReference type="GO" id="GO:0140410">
    <property type="term" value="F:monoatomic cation:bicarbonate symporter activity"/>
    <property type="evidence" value="ECO:0007669"/>
    <property type="project" value="TreeGrafter"/>
</dbReference>
<keyword evidence="4 7" id="KW-1133">Transmembrane helix</keyword>
<feature type="compositionally biased region" description="Basic residues" evidence="6">
    <location>
        <begin position="661"/>
        <end position="674"/>
    </location>
</feature>
<feature type="signal peptide" evidence="8">
    <location>
        <begin position="1"/>
        <end position="27"/>
    </location>
</feature>
<dbReference type="InParanoid" id="A0A3Q1I5Z6"/>
<keyword evidence="5 7" id="KW-0472">Membrane</keyword>
<dbReference type="PANTHER" id="PTHR12191:SF14">
    <property type="entry name" value="ZINC TRANSPORTER ZIP10"/>
    <property type="match status" value="1"/>
</dbReference>
<sequence>MRVHVHTKFCFLCVLTFLFHQCNHCHAEGHSHQHGGHRHADHKHAHSDLQISEAPYMRGATISPKSMKHDEDALEEEQRFYIQQLFRRYGQKDQLDFQGFQSLLFSLGLGEVKMVDVEHEDLGHDHVAHLDLLDMQKGLHSHSSEHEGHGQGHGHGPHHKSSSHHPHTEQVPTACSKESTAASPAAGAPRGHEQKHDHDPDHDHGHDAEHSHDHTRVENRDHKHSDVHVQDTVDYNHDGHDHAHDRDHKHEQVQSNNKDLSFQPHSDHDHGDHEHDHVHQIQNGTDIPPLSQKQVLSDHLEPSQVPQELQSPPVPTESQLKKPRKPARFRGQRGRNKTLSTLTPPSDDHDHEHSHDHDHRHSHSHSRKDKREAPGGLSTPTLPVPLLAGHPGGLSHQHEECLNLTQLLTYYGLTPESAISPTQFTFLCPALLYQIDSRVCIRHYHQMDVEQEALEPVSSVWVWVWGFVSITIISLLSLLGVVLVPILNQSCFKFLLTFLVALAVGTLSGDALLHLLPHSQGQHDHSEPGTSHDTDLVTAFDGVWKGLTALAGIYLLFIIEHCIGMFKHYKDQRGLKNAGEDGTIGRKLSDHKLNRRSDAEWLHLKPISEDPDSTTISCDNGHNDTQLTELQTPESPTNKTPLAPTNPQQGYQSPTKENGRKAKNHRHSHGHGHSHGGNCHSDQEMKDAGIASIAWMVIMGDGMHNFSDGLAIGAAFSANITGGISTSVAVFCHELPHELGDFAVLLKAGMTVKQAIVYNLLSALMAYVGMLIGTAVGQYTHNVTNWIFAITAGMFLYVALVDMLPEMLHGDSEDHKRCQLGHFILQNLGMLTGFGIMLLIAIFEDRIVFDFGF</sequence>
<evidence type="ECO:0000256" key="1">
    <source>
        <dbReference type="ARBA" id="ARBA00004141"/>
    </source>
</evidence>
<name>A0A3Q1I5Z6_ANATE</name>
<dbReference type="RefSeq" id="XP_026231737.1">
    <property type="nucleotide sequence ID" value="XM_026375952.1"/>
</dbReference>
<dbReference type="OrthoDB" id="200954at2759"/>
<feature type="chain" id="PRO_5018565014" description="Solute carrier family 39 member 10" evidence="8">
    <location>
        <begin position="28"/>
        <end position="853"/>
    </location>
</feature>
<feature type="compositionally biased region" description="Basic residues" evidence="6">
    <location>
        <begin position="155"/>
        <end position="165"/>
    </location>
</feature>
<evidence type="ECO:0000256" key="6">
    <source>
        <dbReference type="SAM" id="MobiDB-lite"/>
    </source>
</evidence>
<dbReference type="GeneTree" id="ENSGT00940000160335"/>
<protein>
    <recommendedName>
        <fullName evidence="11">Solute carrier family 39 member 10</fullName>
    </recommendedName>
</protein>
<feature type="transmembrane region" description="Helical" evidence="7">
    <location>
        <begin position="494"/>
        <end position="516"/>
    </location>
</feature>
<reference evidence="9" key="2">
    <citation type="submission" date="2025-08" db="UniProtKB">
        <authorList>
            <consortium name="Ensembl"/>
        </authorList>
    </citation>
    <scope>IDENTIFICATION</scope>
</reference>
<dbReference type="RefSeq" id="XP_026231735.1">
    <property type="nucleotide sequence ID" value="XM_026375950.1"/>
</dbReference>
<dbReference type="GO" id="GO:0071578">
    <property type="term" value="P:zinc ion import across plasma membrane"/>
    <property type="evidence" value="ECO:0007669"/>
    <property type="project" value="TreeGrafter"/>
</dbReference>
<comment type="similarity">
    <text evidence="2">Belongs to the ZIP transporter (TC 2.A.5) family.</text>
</comment>
<dbReference type="FunCoup" id="A0A3Q1I5Z6">
    <property type="interactions" value="1174"/>
</dbReference>
<keyword evidence="3 7" id="KW-0812">Transmembrane</keyword>
<dbReference type="GO" id="GO:0001837">
    <property type="term" value="P:epithelial to mesenchymal transition"/>
    <property type="evidence" value="ECO:0007669"/>
    <property type="project" value="Ensembl"/>
</dbReference>
<dbReference type="OMA" id="HATAHNH"/>
<evidence type="ECO:0000313" key="9">
    <source>
        <dbReference type="Ensembl" id="ENSATEP00000015019.1"/>
    </source>
</evidence>
<reference evidence="9" key="1">
    <citation type="submission" date="2021-04" db="EMBL/GenBank/DDBJ databases">
        <authorList>
            <consortium name="Wellcome Sanger Institute Data Sharing"/>
        </authorList>
    </citation>
    <scope>NUCLEOTIDE SEQUENCE [LARGE SCALE GENOMIC DNA]</scope>
</reference>
<feature type="transmembrane region" description="Helical" evidence="7">
    <location>
        <begin position="460"/>
        <end position="487"/>
    </location>
</feature>
<feature type="compositionally biased region" description="Polar residues" evidence="6">
    <location>
        <begin position="253"/>
        <end position="264"/>
    </location>
</feature>
<dbReference type="PANTHER" id="PTHR12191">
    <property type="entry name" value="SOLUTE CARRIER FAMILY 39"/>
    <property type="match status" value="1"/>
</dbReference>
<dbReference type="GO" id="GO:0005385">
    <property type="term" value="F:zinc ion transmembrane transporter activity"/>
    <property type="evidence" value="ECO:0007669"/>
    <property type="project" value="Ensembl"/>
</dbReference>
<comment type="subcellular location">
    <subcellularLocation>
        <location evidence="1">Membrane</location>
        <topology evidence="1">Multi-pass membrane protein</topology>
    </subcellularLocation>
</comment>
<reference evidence="9" key="3">
    <citation type="submission" date="2025-09" db="UniProtKB">
        <authorList>
            <consortium name="Ensembl"/>
        </authorList>
    </citation>
    <scope>IDENTIFICATION</scope>
</reference>
<dbReference type="AlphaFoldDB" id="A0A3Q1I5Z6"/>
<evidence type="ECO:0008006" key="11">
    <source>
        <dbReference type="Google" id="ProtNLM"/>
    </source>
</evidence>
<feature type="transmembrane region" description="Helical" evidence="7">
    <location>
        <begin position="756"/>
        <end position="777"/>
    </location>
</feature>
<dbReference type="GO" id="GO:0010043">
    <property type="term" value="P:response to zinc ion"/>
    <property type="evidence" value="ECO:0007669"/>
    <property type="project" value="Ensembl"/>
</dbReference>
<evidence type="ECO:0000256" key="8">
    <source>
        <dbReference type="SAM" id="SignalP"/>
    </source>
</evidence>
<evidence type="ECO:0000256" key="2">
    <source>
        <dbReference type="ARBA" id="ARBA00006939"/>
    </source>
</evidence>
<dbReference type="RefSeq" id="XP_026231736.1">
    <property type="nucleotide sequence ID" value="XM_026375951.1"/>
</dbReference>
<dbReference type="GO" id="GO:0055113">
    <property type="term" value="P:epiboly involved in gastrulation with mouth forming second"/>
    <property type="evidence" value="ECO:0007669"/>
    <property type="project" value="Ensembl"/>
</dbReference>
<feature type="compositionally biased region" description="Polar residues" evidence="6">
    <location>
        <begin position="613"/>
        <end position="656"/>
    </location>
</feature>
<proteinExistence type="inferred from homology"/>
<dbReference type="InterPro" id="IPR050799">
    <property type="entry name" value="ZIP_Transporter"/>
</dbReference>
<feature type="transmembrane region" description="Helical" evidence="7">
    <location>
        <begin position="824"/>
        <end position="843"/>
    </location>
</feature>